<evidence type="ECO:0000313" key="2">
    <source>
        <dbReference type="EMBL" id="ORY44145.1"/>
    </source>
</evidence>
<dbReference type="AlphaFoldDB" id="A0A1Y2CCU8"/>
<dbReference type="Proteomes" id="UP000193642">
    <property type="component" value="Unassembled WGS sequence"/>
</dbReference>
<evidence type="ECO:0000256" key="1">
    <source>
        <dbReference type="SAM" id="MobiDB-lite"/>
    </source>
</evidence>
<feature type="compositionally biased region" description="Pro residues" evidence="1">
    <location>
        <begin position="58"/>
        <end position="69"/>
    </location>
</feature>
<dbReference type="EMBL" id="MCGO01000023">
    <property type="protein sequence ID" value="ORY44145.1"/>
    <property type="molecule type" value="Genomic_DNA"/>
</dbReference>
<name>A0A1Y2CCU8_9FUNG</name>
<feature type="region of interest" description="Disordered" evidence="1">
    <location>
        <begin position="43"/>
        <end position="74"/>
    </location>
</feature>
<comment type="caution">
    <text evidence="2">The sequence shown here is derived from an EMBL/GenBank/DDBJ whole genome shotgun (WGS) entry which is preliminary data.</text>
</comment>
<gene>
    <name evidence="2" type="ORF">BCR33DRAFT_785374</name>
</gene>
<proteinExistence type="predicted"/>
<sequence>MAALIQNLIKDVTTLRAETLIQTEKILSQLAHLSAQQPPLLTTQCPTPVQPELQSTFPAPPPTSTPPPTASKETLHKHLGIHWSEATYPDSKPTPIFSNTVKLAASSRRASLASGSLVSNASLSEVSSGSLVGQYARFRDSTFGRGGVGGGRKGVRNSVIAVGSLRNSVVGIGGVGKLRGTRNTAARPVSWLQYTTAAHEAVVGASRLGVEVSNGNEEGDVEEGCMTEVARDVHETPVESLEKFEVLVSKSVSGTVEDLAETTKNDSGTPPARATISTASVKEEALRGGSCCS</sequence>
<protein>
    <submittedName>
        <fullName evidence="2">Uncharacterized protein</fullName>
    </submittedName>
</protein>
<feature type="region of interest" description="Disordered" evidence="1">
    <location>
        <begin position="260"/>
        <end position="280"/>
    </location>
</feature>
<keyword evidence="3" id="KW-1185">Reference proteome</keyword>
<organism evidence="2 3">
    <name type="scientific">Rhizoclosmatium globosum</name>
    <dbReference type="NCBI Taxonomy" id="329046"/>
    <lineage>
        <taxon>Eukaryota</taxon>
        <taxon>Fungi</taxon>
        <taxon>Fungi incertae sedis</taxon>
        <taxon>Chytridiomycota</taxon>
        <taxon>Chytridiomycota incertae sedis</taxon>
        <taxon>Chytridiomycetes</taxon>
        <taxon>Chytridiales</taxon>
        <taxon>Chytriomycetaceae</taxon>
        <taxon>Rhizoclosmatium</taxon>
    </lineage>
</organism>
<accession>A0A1Y2CCU8</accession>
<evidence type="ECO:0000313" key="3">
    <source>
        <dbReference type="Proteomes" id="UP000193642"/>
    </source>
</evidence>
<reference evidence="2 3" key="1">
    <citation type="submission" date="2016-07" db="EMBL/GenBank/DDBJ databases">
        <title>Pervasive Adenine N6-methylation of Active Genes in Fungi.</title>
        <authorList>
            <consortium name="DOE Joint Genome Institute"/>
            <person name="Mondo S.J."/>
            <person name="Dannebaum R.O."/>
            <person name="Kuo R.C."/>
            <person name="Labutti K."/>
            <person name="Haridas S."/>
            <person name="Kuo A."/>
            <person name="Salamov A."/>
            <person name="Ahrendt S.R."/>
            <person name="Lipzen A."/>
            <person name="Sullivan W."/>
            <person name="Andreopoulos W.B."/>
            <person name="Clum A."/>
            <person name="Lindquist E."/>
            <person name="Daum C."/>
            <person name="Ramamoorthy G.K."/>
            <person name="Gryganskyi A."/>
            <person name="Culley D."/>
            <person name="Magnuson J.K."/>
            <person name="James T.Y."/>
            <person name="O'Malley M.A."/>
            <person name="Stajich J.E."/>
            <person name="Spatafora J.W."/>
            <person name="Visel A."/>
            <person name="Grigoriev I.V."/>
        </authorList>
    </citation>
    <scope>NUCLEOTIDE SEQUENCE [LARGE SCALE GENOMIC DNA]</scope>
    <source>
        <strain evidence="2 3">JEL800</strain>
    </source>
</reference>